<keyword evidence="3" id="KW-0418">Kinase</keyword>
<keyword evidence="7" id="KW-1185">Reference proteome</keyword>
<dbReference type="NCBIfam" id="TIGR03071">
    <property type="entry name" value="couple_hipA"/>
    <property type="match status" value="1"/>
</dbReference>
<dbReference type="Pfam" id="PF07804">
    <property type="entry name" value="HipA_C"/>
    <property type="match status" value="1"/>
</dbReference>
<feature type="domain" description="HipA N-terminal subdomain 1" evidence="5">
    <location>
        <begin position="7"/>
        <end position="104"/>
    </location>
</feature>
<gene>
    <name evidence="6" type="ORF">J1902_10185</name>
</gene>
<evidence type="ECO:0000259" key="4">
    <source>
        <dbReference type="Pfam" id="PF07804"/>
    </source>
</evidence>
<feature type="domain" description="HipA-like C-terminal" evidence="4">
    <location>
        <begin position="143"/>
        <end position="359"/>
    </location>
</feature>
<evidence type="ECO:0000256" key="1">
    <source>
        <dbReference type="ARBA" id="ARBA00010164"/>
    </source>
</evidence>
<dbReference type="InterPro" id="IPR052028">
    <property type="entry name" value="HipA_Ser/Thr_kinase"/>
</dbReference>
<protein>
    <submittedName>
        <fullName evidence="6">HipA domain-containing protein</fullName>
    </submittedName>
</protein>
<dbReference type="PANTHER" id="PTHR37419:SF1">
    <property type="entry name" value="SERINE_THREONINE-PROTEIN KINASE TOXIN HIPA"/>
    <property type="match status" value="1"/>
</dbReference>
<dbReference type="PANTHER" id="PTHR37419">
    <property type="entry name" value="SERINE/THREONINE-PROTEIN KINASE TOXIN HIPA"/>
    <property type="match status" value="1"/>
</dbReference>
<evidence type="ECO:0000313" key="7">
    <source>
        <dbReference type="Proteomes" id="UP000664164"/>
    </source>
</evidence>
<comment type="similarity">
    <text evidence="1">Belongs to the HipA Ser/Thr kinase family.</text>
</comment>
<evidence type="ECO:0000313" key="6">
    <source>
        <dbReference type="EMBL" id="MBO1268339.1"/>
    </source>
</evidence>
<accession>A0A939HFP9</accession>
<dbReference type="AlphaFoldDB" id="A0A939HFP9"/>
<comment type="caution">
    <text evidence="6">The sequence shown here is derived from an EMBL/GenBank/DDBJ whole genome shotgun (WGS) entry which is preliminary data.</text>
</comment>
<dbReference type="GO" id="GO:0005829">
    <property type="term" value="C:cytosol"/>
    <property type="evidence" value="ECO:0007669"/>
    <property type="project" value="TreeGrafter"/>
</dbReference>
<evidence type="ECO:0000259" key="5">
    <source>
        <dbReference type="Pfam" id="PF13657"/>
    </source>
</evidence>
<sequence length="397" mass="42177">MTFHRIADVYKQGTLAARLERHEGGTKFSYLPRYLESHGPAVATTLPLSPAPVFTPSGAVPPYFTGLLPEGRRLSSLRRAVKASADDELALLMAAGGDAVGDVQTLPHGEPPVEGGAAVVLDPKLPLDFDALLGNSGLIDPVALAGVQDKLSAGMISLPVAQSGKRFILKLNAPEFPFVVENEFLMFRYARRLRIPVSTVELVHDVAGRAGLLVERFDRLTDADGGAVRLAVEDGAQVLGLYPADKYSVPFGQVCAALAAHCSAPLPALRNLAIQLAFAWLSGNGDLHAKNVSMVQSPNGEFTIAPVYDIPSTVVYGDKTLALAIGGKKNGISRKHFLGWAVKLGLTERAAEHVLEAALKASGPLIGDLDAGASPFGAMQSKDWGKELKHRRRLMEG</sequence>
<dbReference type="Proteomes" id="UP000664164">
    <property type="component" value="Unassembled WGS sequence"/>
</dbReference>
<name>A0A939HFP9_9MICC</name>
<dbReference type="InterPro" id="IPR012893">
    <property type="entry name" value="HipA-like_C"/>
</dbReference>
<dbReference type="Pfam" id="PF13657">
    <property type="entry name" value="Couple_hipA"/>
    <property type="match status" value="1"/>
</dbReference>
<evidence type="ECO:0000256" key="2">
    <source>
        <dbReference type="ARBA" id="ARBA00022679"/>
    </source>
</evidence>
<dbReference type="RefSeq" id="WP_207616138.1">
    <property type="nucleotide sequence ID" value="NZ_JAFNLL010000021.1"/>
</dbReference>
<reference evidence="6" key="1">
    <citation type="submission" date="2021-03" db="EMBL/GenBank/DDBJ databases">
        <title>A new species, PO-11, isolated from a karst cave deposit.</title>
        <authorList>
            <person name="Zhaoxiaoyong W."/>
        </authorList>
    </citation>
    <scope>NUCLEOTIDE SEQUENCE</scope>
    <source>
        <strain evidence="6">PO-11</strain>
    </source>
</reference>
<organism evidence="6 7">
    <name type="scientific">Arthrobacter cavernae</name>
    <dbReference type="NCBI Taxonomy" id="2817681"/>
    <lineage>
        <taxon>Bacteria</taxon>
        <taxon>Bacillati</taxon>
        <taxon>Actinomycetota</taxon>
        <taxon>Actinomycetes</taxon>
        <taxon>Micrococcales</taxon>
        <taxon>Micrococcaceae</taxon>
        <taxon>Arthrobacter</taxon>
    </lineage>
</organism>
<proteinExistence type="inferred from homology"/>
<dbReference type="EMBL" id="JAFNLL010000021">
    <property type="protein sequence ID" value="MBO1268339.1"/>
    <property type="molecule type" value="Genomic_DNA"/>
</dbReference>
<evidence type="ECO:0000256" key="3">
    <source>
        <dbReference type="ARBA" id="ARBA00022777"/>
    </source>
</evidence>
<dbReference type="InterPro" id="IPR017508">
    <property type="entry name" value="HipA_N1"/>
</dbReference>
<keyword evidence="2" id="KW-0808">Transferase</keyword>
<dbReference type="GO" id="GO:0004674">
    <property type="term" value="F:protein serine/threonine kinase activity"/>
    <property type="evidence" value="ECO:0007669"/>
    <property type="project" value="TreeGrafter"/>
</dbReference>